<dbReference type="AlphaFoldDB" id="A0A1H9VAT9"/>
<gene>
    <name evidence="1" type="ORF">SAMN04488023_14020</name>
</gene>
<dbReference type="EMBL" id="FOGG01000040">
    <property type="protein sequence ID" value="SES18698.1"/>
    <property type="molecule type" value="Genomic_DNA"/>
</dbReference>
<name>A0A1H9VAT9_9SPHI</name>
<organism evidence="1 2">
    <name type="scientific">Pedobacter rhizosphaerae</name>
    <dbReference type="NCBI Taxonomy" id="390241"/>
    <lineage>
        <taxon>Bacteria</taxon>
        <taxon>Pseudomonadati</taxon>
        <taxon>Bacteroidota</taxon>
        <taxon>Sphingobacteriia</taxon>
        <taxon>Sphingobacteriales</taxon>
        <taxon>Sphingobacteriaceae</taxon>
        <taxon>Pedobacter</taxon>
    </lineage>
</organism>
<proteinExistence type="predicted"/>
<evidence type="ECO:0000313" key="1">
    <source>
        <dbReference type="EMBL" id="SES18698.1"/>
    </source>
</evidence>
<dbReference type="Proteomes" id="UP000199572">
    <property type="component" value="Unassembled WGS sequence"/>
</dbReference>
<protein>
    <submittedName>
        <fullName evidence="1">Uncharacterized protein</fullName>
    </submittedName>
</protein>
<keyword evidence="2" id="KW-1185">Reference proteome</keyword>
<accession>A0A1H9VAT9</accession>
<sequence>MCLYGLYGENFLPIRLFKLKGNHFTSTILTAKIAKLIAKLAKSTSVVALRFPHARERRPLLQDDKL</sequence>
<evidence type="ECO:0000313" key="2">
    <source>
        <dbReference type="Proteomes" id="UP000199572"/>
    </source>
</evidence>
<reference evidence="1 2" key="1">
    <citation type="submission" date="2016-10" db="EMBL/GenBank/DDBJ databases">
        <authorList>
            <person name="de Groot N.N."/>
        </authorList>
    </citation>
    <scope>NUCLEOTIDE SEQUENCE [LARGE SCALE GENOMIC DNA]</scope>
    <source>
        <strain evidence="1 2">DSM 18610</strain>
    </source>
</reference>